<keyword evidence="6 8" id="KW-1133">Transmembrane helix</keyword>
<accession>A0ABT7EBW5</accession>
<dbReference type="CDD" id="cd13123">
    <property type="entry name" value="MATE_MurJ_like"/>
    <property type="match status" value="1"/>
</dbReference>
<reference evidence="10 11" key="1">
    <citation type="submission" date="2023-05" db="EMBL/GenBank/DDBJ databases">
        <title>Rombocin, a short stable natural nisin variant, displays selective antimicrobial activity against Listeria monocytogenes and employs dual mode of action to kill target bacterial strains.</title>
        <authorList>
            <person name="Wambui J."/>
            <person name="Stephan R."/>
            <person name="Kuipers O.P."/>
        </authorList>
    </citation>
    <scope>NUCLEOTIDE SEQUENCE [LARGE SCALE GENOMIC DNA]</scope>
    <source>
        <strain evidence="10 11">RC002</strain>
    </source>
</reference>
<feature type="transmembrane region" description="Helical" evidence="8">
    <location>
        <begin position="473"/>
        <end position="494"/>
    </location>
</feature>
<dbReference type="HAMAP" id="MF_02078">
    <property type="entry name" value="MurJ_MviN"/>
    <property type="match status" value="1"/>
</dbReference>
<keyword evidence="8 9" id="KW-0813">Transport</keyword>
<dbReference type="NCBIfam" id="TIGR01695">
    <property type="entry name" value="murJ_mviN"/>
    <property type="match status" value="1"/>
</dbReference>
<evidence type="ECO:0000256" key="1">
    <source>
        <dbReference type="ARBA" id="ARBA00004651"/>
    </source>
</evidence>
<keyword evidence="3 8" id="KW-0812">Transmembrane</keyword>
<evidence type="ECO:0000256" key="5">
    <source>
        <dbReference type="ARBA" id="ARBA00022984"/>
    </source>
</evidence>
<keyword evidence="2 8" id="KW-1003">Cell membrane</keyword>
<evidence type="ECO:0000256" key="6">
    <source>
        <dbReference type="ARBA" id="ARBA00022989"/>
    </source>
</evidence>
<feature type="transmembrane region" description="Helical" evidence="8">
    <location>
        <begin position="444"/>
        <end position="467"/>
    </location>
</feature>
<gene>
    <name evidence="8 10" type="primary">murJ</name>
    <name evidence="10" type="ORF">QOZ84_05415</name>
</gene>
<keyword evidence="5 8" id="KW-0573">Peptidoglycan synthesis</keyword>
<comment type="similarity">
    <text evidence="8 9">Belongs to the MurJ/MviN family.</text>
</comment>
<evidence type="ECO:0000256" key="4">
    <source>
        <dbReference type="ARBA" id="ARBA00022960"/>
    </source>
</evidence>
<keyword evidence="4 8" id="KW-0133">Cell shape</keyword>
<dbReference type="EMBL" id="JASKYM010000002">
    <property type="protein sequence ID" value="MDK2562975.1"/>
    <property type="molecule type" value="Genomic_DNA"/>
</dbReference>
<name>A0ABT7EBW5_9FIRM</name>
<evidence type="ECO:0000256" key="7">
    <source>
        <dbReference type="ARBA" id="ARBA00023136"/>
    </source>
</evidence>
<evidence type="ECO:0000256" key="9">
    <source>
        <dbReference type="PIRNR" id="PIRNR002869"/>
    </source>
</evidence>
<comment type="subcellular location">
    <subcellularLocation>
        <location evidence="1 8">Cell membrane</location>
        <topology evidence="1 8">Multi-pass membrane protein</topology>
    </subcellularLocation>
</comment>
<dbReference type="PANTHER" id="PTHR47019">
    <property type="entry name" value="LIPID II FLIPPASE MURJ"/>
    <property type="match status" value="1"/>
</dbReference>
<keyword evidence="8 9" id="KW-0961">Cell wall biogenesis/degradation</keyword>
<sequence length="516" mass="55853">MSKTAKAALWIMIATMLSKVLGLFRELVIGNFYGTGKLSDVFLYTLNIPGIIVAVVGSAIATTYIPLYFELKEKKGEEEALKFTNNIINICAIITVIIAILGLVFTEEFVKIFAGGFSGDKFDLAVDFTKIMISGVLFLGVSKILSSYLQVNDNFVIPGLIGIPYNIIIIIAVVISTKTNIRVLAIGALIAMASQLFFQIPSAMKKSFKYKPYLNVKDETVKQLTILVMPMLIGVGIGQLNTFVDKALATTLSDGKLSALYYAGKLNEFVMALFVTSIVTVIYPKLAKMSNTKNNSGFVSTIVTSSNSITLVVMPIAIGAIVLADPIVRIIFQRGAFDAQSVNMTAMALRFFSIGLLASGIRDVLYRVFYSISDTKTPMINGSIALLINIVLNFALIGSLDYIGLALSTSISSVVTVILLFGSLKKKVGYFGGDKIVKTVLKTFGSSMVMGAVAFFVFKNISAIMGIGKLGDIVSTSVAVLLGALVYTVLIMILKVEELDLIFDMIKKTKNKLLKR</sequence>
<comment type="caution">
    <text evidence="10">The sequence shown here is derived from an EMBL/GenBank/DDBJ whole genome shotgun (WGS) entry which is preliminary data.</text>
</comment>
<evidence type="ECO:0000256" key="2">
    <source>
        <dbReference type="ARBA" id="ARBA00022475"/>
    </source>
</evidence>
<feature type="transmembrane region" description="Helical" evidence="8">
    <location>
        <begin position="344"/>
        <end position="365"/>
    </location>
</feature>
<dbReference type="Pfam" id="PF03023">
    <property type="entry name" value="MurJ"/>
    <property type="match status" value="1"/>
</dbReference>
<evidence type="ECO:0000313" key="11">
    <source>
        <dbReference type="Proteomes" id="UP001301012"/>
    </source>
</evidence>
<comment type="pathway">
    <text evidence="8">Cell wall biogenesis; peptidoglycan biosynthesis.</text>
</comment>
<dbReference type="InterPro" id="IPR004268">
    <property type="entry name" value="MurJ"/>
</dbReference>
<keyword evidence="11" id="KW-1185">Reference proteome</keyword>
<feature type="transmembrane region" description="Helical" evidence="8">
    <location>
        <begin position="298"/>
        <end position="324"/>
    </location>
</feature>
<organism evidence="10 11">
    <name type="scientific">Romboutsia sedimentorum</name>
    <dbReference type="NCBI Taxonomy" id="1368474"/>
    <lineage>
        <taxon>Bacteria</taxon>
        <taxon>Bacillati</taxon>
        <taxon>Bacillota</taxon>
        <taxon>Clostridia</taxon>
        <taxon>Peptostreptococcales</taxon>
        <taxon>Peptostreptococcaceae</taxon>
        <taxon>Romboutsia</taxon>
    </lineage>
</organism>
<evidence type="ECO:0000256" key="3">
    <source>
        <dbReference type="ARBA" id="ARBA00022692"/>
    </source>
</evidence>
<feature type="transmembrane region" description="Helical" evidence="8">
    <location>
        <begin position="87"/>
        <end position="105"/>
    </location>
</feature>
<comment type="function">
    <text evidence="8 9">Involved in peptidoglycan biosynthesis. Transports lipid-linked peptidoglycan precursors from the inner to the outer leaflet of the cytoplasmic membrane.</text>
</comment>
<feature type="transmembrane region" description="Helical" evidence="8">
    <location>
        <begin position="269"/>
        <end position="286"/>
    </location>
</feature>
<dbReference type="InterPro" id="IPR051050">
    <property type="entry name" value="Lipid_II_flippase_MurJ/MviN"/>
</dbReference>
<keyword evidence="7 8" id="KW-0472">Membrane</keyword>
<dbReference type="RefSeq" id="WP_284131945.1">
    <property type="nucleotide sequence ID" value="NZ_JASKYM010000002.1"/>
</dbReference>
<proteinExistence type="inferred from homology"/>
<dbReference type="PRINTS" id="PR01806">
    <property type="entry name" value="VIRFACTRMVIN"/>
</dbReference>
<evidence type="ECO:0000256" key="8">
    <source>
        <dbReference type="HAMAP-Rule" id="MF_02078"/>
    </source>
</evidence>
<evidence type="ECO:0000313" key="10">
    <source>
        <dbReference type="EMBL" id="MDK2562975.1"/>
    </source>
</evidence>
<feature type="transmembrane region" description="Helical" evidence="8">
    <location>
        <begin position="181"/>
        <end position="203"/>
    </location>
</feature>
<dbReference type="PANTHER" id="PTHR47019:SF1">
    <property type="entry name" value="LIPID II FLIPPASE MURJ"/>
    <property type="match status" value="1"/>
</dbReference>
<feature type="transmembrane region" description="Helical" evidence="8">
    <location>
        <begin position="402"/>
        <end position="424"/>
    </location>
</feature>
<protein>
    <recommendedName>
        <fullName evidence="8">Probable lipid II flippase MurJ</fullName>
    </recommendedName>
</protein>
<dbReference type="Proteomes" id="UP001301012">
    <property type="component" value="Unassembled WGS sequence"/>
</dbReference>
<feature type="transmembrane region" description="Helical" evidence="8">
    <location>
        <begin position="125"/>
        <end position="142"/>
    </location>
</feature>
<dbReference type="PIRSF" id="PIRSF002869">
    <property type="entry name" value="MviN"/>
    <property type="match status" value="1"/>
</dbReference>
<feature type="transmembrane region" description="Helical" evidence="8">
    <location>
        <begin position="46"/>
        <end position="67"/>
    </location>
</feature>
<feature type="transmembrane region" description="Helical" evidence="8">
    <location>
        <begin position="224"/>
        <end position="244"/>
    </location>
</feature>
<feature type="transmembrane region" description="Helical" evidence="8">
    <location>
        <begin position="377"/>
        <end position="396"/>
    </location>
</feature>
<feature type="transmembrane region" description="Helical" evidence="8">
    <location>
        <begin position="154"/>
        <end position="175"/>
    </location>
</feature>